<feature type="non-terminal residue" evidence="1">
    <location>
        <position position="1"/>
    </location>
</feature>
<organism evidence="1 2">
    <name type="scientific">Tulasnella calospora MUT 4182</name>
    <dbReference type="NCBI Taxonomy" id="1051891"/>
    <lineage>
        <taxon>Eukaryota</taxon>
        <taxon>Fungi</taxon>
        <taxon>Dikarya</taxon>
        <taxon>Basidiomycota</taxon>
        <taxon>Agaricomycotina</taxon>
        <taxon>Agaricomycetes</taxon>
        <taxon>Cantharellales</taxon>
        <taxon>Tulasnellaceae</taxon>
        <taxon>Tulasnella</taxon>
    </lineage>
</organism>
<keyword evidence="2" id="KW-1185">Reference proteome</keyword>
<dbReference type="EMBL" id="KN823025">
    <property type="protein sequence ID" value="KIO26348.1"/>
    <property type="molecule type" value="Genomic_DNA"/>
</dbReference>
<dbReference type="HOGENOM" id="CLU_2729387_0_0_1"/>
<gene>
    <name evidence="1" type="ORF">M407DRAFT_55352</name>
</gene>
<evidence type="ECO:0000313" key="2">
    <source>
        <dbReference type="Proteomes" id="UP000054248"/>
    </source>
</evidence>
<reference evidence="1 2" key="1">
    <citation type="submission" date="2014-04" db="EMBL/GenBank/DDBJ databases">
        <authorList>
            <consortium name="DOE Joint Genome Institute"/>
            <person name="Kuo A."/>
            <person name="Girlanda M."/>
            <person name="Perotto S."/>
            <person name="Kohler A."/>
            <person name="Nagy L.G."/>
            <person name="Floudas D."/>
            <person name="Copeland A."/>
            <person name="Barry K.W."/>
            <person name="Cichocki N."/>
            <person name="Veneault-Fourrey C."/>
            <person name="LaButti K."/>
            <person name="Lindquist E.A."/>
            <person name="Lipzen A."/>
            <person name="Lundell T."/>
            <person name="Morin E."/>
            <person name="Murat C."/>
            <person name="Sun H."/>
            <person name="Tunlid A."/>
            <person name="Henrissat B."/>
            <person name="Grigoriev I.V."/>
            <person name="Hibbett D.S."/>
            <person name="Martin F."/>
            <person name="Nordberg H.P."/>
            <person name="Cantor M.N."/>
            <person name="Hua S.X."/>
        </authorList>
    </citation>
    <scope>NUCLEOTIDE SEQUENCE [LARGE SCALE GENOMIC DNA]</scope>
    <source>
        <strain evidence="1 2">MUT 4182</strain>
    </source>
</reference>
<dbReference type="Proteomes" id="UP000054248">
    <property type="component" value="Unassembled WGS sequence"/>
</dbReference>
<accession>A0A0C3KYA8</accession>
<evidence type="ECO:0000313" key="1">
    <source>
        <dbReference type="EMBL" id="KIO26348.1"/>
    </source>
</evidence>
<reference evidence="2" key="2">
    <citation type="submission" date="2015-01" db="EMBL/GenBank/DDBJ databases">
        <title>Evolutionary Origins and Diversification of the Mycorrhizal Mutualists.</title>
        <authorList>
            <consortium name="DOE Joint Genome Institute"/>
            <consortium name="Mycorrhizal Genomics Consortium"/>
            <person name="Kohler A."/>
            <person name="Kuo A."/>
            <person name="Nagy L.G."/>
            <person name="Floudas D."/>
            <person name="Copeland A."/>
            <person name="Barry K.W."/>
            <person name="Cichocki N."/>
            <person name="Veneault-Fourrey C."/>
            <person name="LaButti K."/>
            <person name="Lindquist E.A."/>
            <person name="Lipzen A."/>
            <person name="Lundell T."/>
            <person name="Morin E."/>
            <person name="Murat C."/>
            <person name="Riley R."/>
            <person name="Ohm R."/>
            <person name="Sun H."/>
            <person name="Tunlid A."/>
            <person name="Henrissat B."/>
            <person name="Grigoriev I.V."/>
            <person name="Hibbett D.S."/>
            <person name="Martin F."/>
        </authorList>
    </citation>
    <scope>NUCLEOTIDE SEQUENCE [LARGE SCALE GENOMIC DNA]</scope>
    <source>
        <strain evidence="2">MUT 4182</strain>
    </source>
</reference>
<name>A0A0C3KYA8_9AGAM</name>
<feature type="non-terminal residue" evidence="1">
    <location>
        <position position="72"/>
    </location>
</feature>
<evidence type="ECO:0008006" key="3">
    <source>
        <dbReference type="Google" id="ProtNLM"/>
    </source>
</evidence>
<sequence>RQAVLDQENKPDNEKKSMRQIAREHNLHHSVVSRLANGQPTMGEFNMGKQLLTKAEELVIIDFLIGMGKRGF</sequence>
<protein>
    <recommendedName>
        <fullName evidence="3">HTH psq-type domain-containing protein</fullName>
    </recommendedName>
</protein>
<dbReference type="AlphaFoldDB" id="A0A0C3KYA8"/>
<proteinExistence type="predicted"/>